<proteinExistence type="predicted"/>
<dbReference type="AlphaFoldDB" id="A0A699WK71"/>
<reference evidence="1" key="1">
    <citation type="journal article" date="2019" name="Sci. Rep.">
        <title>Draft genome of Tanacetum cinerariifolium, the natural source of mosquito coil.</title>
        <authorList>
            <person name="Yamashiro T."/>
            <person name="Shiraishi A."/>
            <person name="Satake H."/>
            <person name="Nakayama K."/>
        </authorList>
    </citation>
    <scope>NUCLEOTIDE SEQUENCE</scope>
</reference>
<gene>
    <name evidence="1" type="ORF">Tci_918097</name>
</gene>
<feature type="non-terminal residue" evidence="1">
    <location>
        <position position="67"/>
    </location>
</feature>
<evidence type="ECO:0000313" key="1">
    <source>
        <dbReference type="EMBL" id="GFD46128.1"/>
    </source>
</evidence>
<organism evidence="1">
    <name type="scientific">Tanacetum cinerariifolium</name>
    <name type="common">Dalmatian daisy</name>
    <name type="synonym">Chrysanthemum cinerariifolium</name>
    <dbReference type="NCBI Taxonomy" id="118510"/>
    <lineage>
        <taxon>Eukaryota</taxon>
        <taxon>Viridiplantae</taxon>
        <taxon>Streptophyta</taxon>
        <taxon>Embryophyta</taxon>
        <taxon>Tracheophyta</taxon>
        <taxon>Spermatophyta</taxon>
        <taxon>Magnoliopsida</taxon>
        <taxon>eudicotyledons</taxon>
        <taxon>Gunneridae</taxon>
        <taxon>Pentapetalae</taxon>
        <taxon>asterids</taxon>
        <taxon>campanulids</taxon>
        <taxon>Asterales</taxon>
        <taxon>Asteraceae</taxon>
        <taxon>Asteroideae</taxon>
        <taxon>Anthemideae</taxon>
        <taxon>Anthemidinae</taxon>
        <taxon>Tanacetum</taxon>
    </lineage>
</organism>
<dbReference type="EMBL" id="BKCJ011666132">
    <property type="protein sequence ID" value="GFD46128.1"/>
    <property type="molecule type" value="Genomic_DNA"/>
</dbReference>
<protein>
    <submittedName>
        <fullName evidence="1">Uncharacterized protein</fullName>
    </submittedName>
</protein>
<comment type="caution">
    <text evidence="1">The sequence shown here is derived from an EMBL/GenBank/DDBJ whole genome shotgun (WGS) entry which is preliminary data.</text>
</comment>
<accession>A0A699WK71</accession>
<name>A0A699WK71_TANCI</name>
<sequence length="67" mass="7146">MFDTSIFDEEEVVAEKEVSTADPVTTIGEEVTTAGVKVSTVAITSQISMDDITLAKALIDIKTSKPK</sequence>